<evidence type="ECO:0000256" key="1">
    <source>
        <dbReference type="SAM" id="MobiDB-lite"/>
    </source>
</evidence>
<sequence>MSVKQDLPGALHLRDIVQGIASDPDLDQTAKLFAFCLAAYLTSPERREVKRTGKGQNWAQAVGEMMAGARGEVVLGQDMNVWRVRRVIANDIPRYQISFRRVTCAVLKTRGPNAGKPCGKNATHSWVERNPETGEGAHVGFCTAHVTRADQLRRRDVYQQWEANGKPCPPANTGGVLARYFRANWAKLYAWADPSIEPLPGGKPPTPPRPTFTLIQGGAAS</sequence>
<accession>A0A1Y5P5F4</accession>
<name>A0A1Y5P5F4_9MYCO</name>
<feature type="compositionally biased region" description="Pro residues" evidence="1">
    <location>
        <begin position="201"/>
        <end position="210"/>
    </location>
</feature>
<dbReference type="EMBL" id="FLQS01000010">
    <property type="protein sequence ID" value="SBS73903.1"/>
    <property type="molecule type" value="Genomic_DNA"/>
</dbReference>
<gene>
    <name evidence="2" type="ORF">MHPYR_180114</name>
</gene>
<dbReference type="AlphaFoldDB" id="A0A1Y5P5F4"/>
<protein>
    <submittedName>
        <fullName evidence="2">Uncharacterized protein</fullName>
    </submittedName>
</protein>
<organism evidence="2">
    <name type="scientific">uncultured Mycobacterium sp</name>
    <dbReference type="NCBI Taxonomy" id="171292"/>
    <lineage>
        <taxon>Bacteria</taxon>
        <taxon>Bacillati</taxon>
        <taxon>Actinomycetota</taxon>
        <taxon>Actinomycetes</taxon>
        <taxon>Mycobacteriales</taxon>
        <taxon>Mycobacteriaceae</taxon>
        <taxon>Mycobacterium</taxon>
        <taxon>environmental samples</taxon>
    </lineage>
</organism>
<feature type="region of interest" description="Disordered" evidence="1">
    <location>
        <begin position="199"/>
        <end position="221"/>
    </location>
</feature>
<evidence type="ECO:0000313" key="2">
    <source>
        <dbReference type="EMBL" id="SBS73903.1"/>
    </source>
</evidence>
<proteinExistence type="predicted"/>
<reference evidence="2" key="1">
    <citation type="submission" date="2016-03" db="EMBL/GenBank/DDBJ databases">
        <authorList>
            <person name="Ploux O."/>
        </authorList>
    </citation>
    <scope>NUCLEOTIDE SEQUENCE</scope>
    <source>
        <strain evidence="2">UC10</strain>
    </source>
</reference>